<evidence type="ECO:0000313" key="2">
    <source>
        <dbReference type="Proteomes" id="UP000821845"/>
    </source>
</evidence>
<sequence>MIRRVSNRRTGLRERDLLRLVEACGINRITYDLPLHTLTIDQMRVEAMLRKATKAAHGLPHYTATTR</sequence>
<organism evidence="1 2">
    <name type="scientific">Hyalomma asiaticum</name>
    <name type="common">Tick</name>
    <dbReference type="NCBI Taxonomy" id="266040"/>
    <lineage>
        <taxon>Eukaryota</taxon>
        <taxon>Metazoa</taxon>
        <taxon>Ecdysozoa</taxon>
        <taxon>Arthropoda</taxon>
        <taxon>Chelicerata</taxon>
        <taxon>Arachnida</taxon>
        <taxon>Acari</taxon>
        <taxon>Parasitiformes</taxon>
        <taxon>Ixodida</taxon>
        <taxon>Ixodoidea</taxon>
        <taxon>Ixodidae</taxon>
        <taxon>Hyalomminae</taxon>
        <taxon>Hyalomma</taxon>
    </lineage>
</organism>
<reference evidence="1" key="1">
    <citation type="submission" date="2020-05" db="EMBL/GenBank/DDBJ databases">
        <title>Large-scale comparative analyses of tick genomes elucidate their genetic diversity and vector capacities.</title>
        <authorList>
            <person name="Jia N."/>
            <person name="Wang J."/>
            <person name="Shi W."/>
            <person name="Du L."/>
            <person name="Sun Y."/>
            <person name="Zhan W."/>
            <person name="Jiang J."/>
            <person name="Wang Q."/>
            <person name="Zhang B."/>
            <person name="Ji P."/>
            <person name="Sakyi L.B."/>
            <person name="Cui X."/>
            <person name="Yuan T."/>
            <person name="Jiang B."/>
            <person name="Yang W."/>
            <person name="Lam T.T.-Y."/>
            <person name="Chang Q."/>
            <person name="Ding S."/>
            <person name="Wang X."/>
            <person name="Zhu J."/>
            <person name="Ruan X."/>
            <person name="Zhao L."/>
            <person name="Wei J."/>
            <person name="Que T."/>
            <person name="Du C."/>
            <person name="Cheng J."/>
            <person name="Dai P."/>
            <person name="Han X."/>
            <person name="Huang E."/>
            <person name="Gao Y."/>
            <person name="Liu J."/>
            <person name="Shao H."/>
            <person name="Ye R."/>
            <person name="Li L."/>
            <person name="Wei W."/>
            <person name="Wang X."/>
            <person name="Wang C."/>
            <person name="Yang T."/>
            <person name="Huo Q."/>
            <person name="Li W."/>
            <person name="Guo W."/>
            <person name="Chen H."/>
            <person name="Zhou L."/>
            <person name="Ni X."/>
            <person name="Tian J."/>
            <person name="Zhou Y."/>
            <person name="Sheng Y."/>
            <person name="Liu T."/>
            <person name="Pan Y."/>
            <person name="Xia L."/>
            <person name="Li J."/>
            <person name="Zhao F."/>
            <person name="Cao W."/>
        </authorList>
    </citation>
    <scope>NUCLEOTIDE SEQUENCE</scope>
    <source>
        <strain evidence="1">Hyas-2018</strain>
    </source>
</reference>
<accession>A0ACB7RPS5</accession>
<dbReference type="Proteomes" id="UP000821845">
    <property type="component" value="Chromosome 8"/>
</dbReference>
<name>A0ACB7RPS5_HYAAI</name>
<keyword evidence="2" id="KW-1185">Reference proteome</keyword>
<protein>
    <submittedName>
        <fullName evidence="1">Uncharacterized protein</fullName>
    </submittedName>
</protein>
<dbReference type="EMBL" id="CM023488">
    <property type="protein sequence ID" value="KAH6924473.1"/>
    <property type="molecule type" value="Genomic_DNA"/>
</dbReference>
<gene>
    <name evidence="1" type="ORF">HPB50_018832</name>
</gene>
<comment type="caution">
    <text evidence="1">The sequence shown here is derived from an EMBL/GenBank/DDBJ whole genome shotgun (WGS) entry which is preliminary data.</text>
</comment>
<evidence type="ECO:0000313" key="1">
    <source>
        <dbReference type="EMBL" id="KAH6924473.1"/>
    </source>
</evidence>
<proteinExistence type="predicted"/>